<dbReference type="EMBL" id="MIND01000018">
    <property type="protein sequence ID" value="POF89775.1"/>
    <property type="molecule type" value="Genomic_DNA"/>
</dbReference>
<reference evidence="2 3" key="2">
    <citation type="submission" date="2018-03" db="EMBL/GenBank/DDBJ databases">
        <title>Draft genome of Pseudomonas putida strain KT-27.</title>
        <authorList>
            <person name="Yoshizawa S."/>
            <person name="Khan N.H."/>
            <person name="Nishimura M."/>
            <person name="Chiura H.X."/>
            <person name="Ogura Y."/>
            <person name="Hayashi T."/>
            <person name="Kogure K."/>
        </authorList>
    </citation>
    <scope>NUCLEOTIDE SEQUENCE [LARGE SCALE GENOMIC DNA]</scope>
    <source>
        <strain evidence="2 3">KT-27</strain>
    </source>
</reference>
<evidence type="ECO:0000313" key="3">
    <source>
        <dbReference type="Proteomes" id="UP000237194"/>
    </source>
</evidence>
<evidence type="ECO:0008006" key="4">
    <source>
        <dbReference type="Google" id="ProtNLM"/>
    </source>
</evidence>
<dbReference type="Proteomes" id="UP000237194">
    <property type="component" value="Unassembled WGS sequence"/>
</dbReference>
<evidence type="ECO:0000313" key="2">
    <source>
        <dbReference type="EMBL" id="POF89775.1"/>
    </source>
</evidence>
<feature type="chain" id="PRO_5015392700" description="Secreted protein" evidence="1">
    <location>
        <begin position="24"/>
        <end position="100"/>
    </location>
</feature>
<gene>
    <name evidence="2" type="ORF">BGP80_18135</name>
</gene>
<protein>
    <recommendedName>
        <fullName evidence="4">Secreted protein</fullName>
    </recommendedName>
</protein>
<dbReference type="AlphaFoldDB" id="A0A2S3WFT3"/>
<name>A0A2S3WFT3_PSEPU</name>
<organism evidence="2 3">
    <name type="scientific">Pseudomonas putida</name>
    <name type="common">Arthrobacter siderocapsulatus</name>
    <dbReference type="NCBI Taxonomy" id="303"/>
    <lineage>
        <taxon>Bacteria</taxon>
        <taxon>Pseudomonadati</taxon>
        <taxon>Pseudomonadota</taxon>
        <taxon>Gammaproteobacteria</taxon>
        <taxon>Pseudomonadales</taxon>
        <taxon>Pseudomonadaceae</taxon>
        <taxon>Pseudomonas</taxon>
    </lineage>
</organism>
<proteinExistence type="predicted"/>
<feature type="signal peptide" evidence="1">
    <location>
        <begin position="1"/>
        <end position="23"/>
    </location>
</feature>
<keyword evidence="1" id="KW-0732">Signal</keyword>
<comment type="caution">
    <text evidence="2">The sequence shown here is derived from an EMBL/GenBank/DDBJ whole genome shotgun (WGS) entry which is preliminary data.</text>
</comment>
<reference evidence="2 3" key="1">
    <citation type="submission" date="2016-08" db="EMBL/GenBank/DDBJ databases">
        <authorList>
            <person name="Seilhamer J.J."/>
        </authorList>
    </citation>
    <scope>NUCLEOTIDE SEQUENCE [LARGE SCALE GENOMIC DNA]</scope>
    <source>
        <strain evidence="2 3">KT-27</strain>
    </source>
</reference>
<evidence type="ECO:0000256" key="1">
    <source>
        <dbReference type="SAM" id="SignalP"/>
    </source>
</evidence>
<dbReference type="RefSeq" id="WP_101320622.1">
    <property type="nucleotide sequence ID" value="NZ_MIND01000018.1"/>
</dbReference>
<accession>A0A2S3WFT3</accession>
<sequence>MRLQSLLALTAAGALLLPMAAQADWPAGKKDAYMQQCVQVATQQGVSAKDADTHCKCGAQAIEKNFSKAEIEDLDSKDGVDAKLMQKAQTVVKQACTTKG</sequence>